<dbReference type="InterPro" id="IPR014054">
    <property type="entry name" value="Phage_regulatory_Rha"/>
</dbReference>
<evidence type="ECO:0000313" key="1">
    <source>
        <dbReference type="EMBL" id="SJM94966.1"/>
    </source>
</evidence>
<keyword evidence="2" id="KW-1185">Reference proteome</keyword>
<dbReference type="Pfam" id="PF09669">
    <property type="entry name" value="Phage_pRha"/>
    <property type="match status" value="1"/>
</dbReference>
<proteinExistence type="predicted"/>
<dbReference type="AlphaFoldDB" id="A0A1R4HFG8"/>
<protein>
    <recommendedName>
        <fullName evidence="3">Rha family transcriptional regulator</fullName>
    </recommendedName>
</protein>
<organism evidence="1 2">
    <name type="scientific">Crenothrix polyspora</name>
    <dbReference type="NCBI Taxonomy" id="360316"/>
    <lineage>
        <taxon>Bacteria</taxon>
        <taxon>Pseudomonadati</taxon>
        <taxon>Pseudomonadota</taxon>
        <taxon>Gammaproteobacteria</taxon>
        <taxon>Methylococcales</taxon>
        <taxon>Crenotrichaceae</taxon>
        <taxon>Crenothrix</taxon>
    </lineage>
</organism>
<evidence type="ECO:0000313" key="2">
    <source>
        <dbReference type="Proteomes" id="UP000195667"/>
    </source>
</evidence>
<dbReference type="EMBL" id="FUKI01000139">
    <property type="protein sequence ID" value="SJM94966.1"/>
    <property type="molecule type" value="Genomic_DNA"/>
</dbReference>
<accession>A0A1R4HFG8</accession>
<dbReference type="Proteomes" id="UP000195667">
    <property type="component" value="Unassembled WGS sequence"/>
</dbReference>
<dbReference type="OrthoDB" id="79831at2"/>
<gene>
    <name evidence="1" type="ORF">CRENPOLYSF1_610028</name>
</gene>
<reference evidence="2" key="1">
    <citation type="submission" date="2017-02" db="EMBL/GenBank/DDBJ databases">
        <authorList>
            <person name="Daims H."/>
        </authorList>
    </citation>
    <scope>NUCLEOTIDE SEQUENCE [LARGE SCALE GENOMIC DNA]</scope>
</reference>
<dbReference type="RefSeq" id="WP_087144572.1">
    <property type="nucleotide sequence ID" value="NZ_FUKI01000139.1"/>
</dbReference>
<sequence length="228" mass="25988">MSTSIKNKTDLVHINKGKVFTDTLVVANKCELEHDSVIKNVIKYKTDLEEFGHIDFKSGMVKRKQGGGKGATYAELNEDQAILLISLSKNSQAVIKFKIALVKEFRRVVNELNRIKSEPGRKEAIADKRFSAKIMMDMLKMSRAALGKETTANHYANEHRFCNRALTGKWELLDESTLNAFDLSLLDAIRKQNMLLEVLYPCQKDRKPVMDKFVNEYRAMFQPMAIAV</sequence>
<evidence type="ECO:0008006" key="3">
    <source>
        <dbReference type="Google" id="ProtNLM"/>
    </source>
</evidence>
<name>A0A1R4HFG8_9GAMM</name>